<protein>
    <submittedName>
        <fullName evidence="1">Uncharacterized protein</fullName>
    </submittedName>
</protein>
<dbReference type="EMBL" id="REGN01004365">
    <property type="protein sequence ID" value="RNA17837.1"/>
    <property type="molecule type" value="Genomic_DNA"/>
</dbReference>
<dbReference type="OrthoDB" id="3219649at2759"/>
<proteinExistence type="predicted"/>
<gene>
    <name evidence="1" type="ORF">BpHYR1_038547</name>
</gene>
<accession>A0A3M7R2M2</accession>
<feature type="non-terminal residue" evidence="1">
    <location>
        <position position="1"/>
    </location>
</feature>
<comment type="caution">
    <text evidence="1">The sequence shown here is derived from an EMBL/GenBank/DDBJ whole genome shotgun (WGS) entry which is preliminary data.</text>
</comment>
<evidence type="ECO:0000313" key="1">
    <source>
        <dbReference type="EMBL" id="RNA17837.1"/>
    </source>
</evidence>
<organism evidence="1 2">
    <name type="scientific">Brachionus plicatilis</name>
    <name type="common">Marine rotifer</name>
    <name type="synonym">Brachionus muelleri</name>
    <dbReference type="NCBI Taxonomy" id="10195"/>
    <lineage>
        <taxon>Eukaryota</taxon>
        <taxon>Metazoa</taxon>
        <taxon>Spiralia</taxon>
        <taxon>Gnathifera</taxon>
        <taxon>Rotifera</taxon>
        <taxon>Eurotatoria</taxon>
        <taxon>Monogononta</taxon>
        <taxon>Pseudotrocha</taxon>
        <taxon>Ploima</taxon>
        <taxon>Brachionidae</taxon>
        <taxon>Brachionus</taxon>
    </lineage>
</organism>
<dbReference type="Proteomes" id="UP000276133">
    <property type="component" value="Unassembled WGS sequence"/>
</dbReference>
<dbReference type="AlphaFoldDB" id="A0A3M7R2M2"/>
<sequence length="75" mass="8395">LKLIQFKEIICPNGCLQEPIAMTAVNSNVNFVSIYSLPDELTVIPLAFKTLIAVYCDNFTLDEQTDGKLDDLPFE</sequence>
<evidence type="ECO:0000313" key="2">
    <source>
        <dbReference type="Proteomes" id="UP000276133"/>
    </source>
</evidence>
<keyword evidence="2" id="KW-1185">Reference proteome</keyword>
<name>A0A3M7R2M2_BRAPC</name>
<reference evidence="1 2" key="1">
    <citation type="journal article" date="2018" name="Sci. Rep.">
        <title>Genomic signatures of local adaptation to the degree of environmental predictability in rotifers.</title>
        <authorList>
            <person name="Franch-Gras L."/>
            <person name="Hahn C."/>
            <person name="Garcia-Roger E.M."/>
            <person name="Carmona M.J."/>
            <person name="Serra M."/>
            <person name="Gomez A."/>
        </authorList>
    </citation>
    <scope>NUCLEOTIDE SEQUENCE [LARGE SCALE GENOMIC DNA]</scope>
    <source>
        <strain evidence="1">HYR1</strain>
    </source>
</reference>